<evidence type="ECO:0000256" key="6">
    <source>
        <dbReference type="SAM" id="MobiDB-lite"/>
    </source>
</evidence>
<dbReference type="STRING" id="106549.A0A540N634"/>
<feature type="region of interest" description="Disordered" evidence="6">
    <location>
        <begin position="249"/>
        <end position="275"/>
    </location>
</feature>
<evidence type="ECO:0000256" key="1">
    <source>
        <dbReference type="ARBA" id="ARBA00004123"/>
    </source>
</evidence>
<feature type="region of interest" description="Disordered" evidence="6">
    <location>
        <begin position="424"/>
        <end position="471"/>
    </location>
</feature>
<evidence type="ECO:0000313" key="8">
    <source>
        <dbReference type="EMBL" id="TQE06496.1"/>
    </source>
</evidence>
<gene>
    <name evidence="8" type="ORF">C1H46_007867</name>
</gene>
<keyword evidence="2" id="KW-0805">Transcription regulation</keyword>
<dbReference type="InterPro" id="IPR001471">
    <property type="entry name" value="AP2/ERF_dom"/>
</dbReference>
<dbReference type="InterPro" id="IPR007052">
    <property type="entry name" value="CS_dom"/>
</dbReference>
<dbReference type="Pfam" id="PF04969">
    <property type="entry name" value="CS"/>
    <property type="match status" value="1"/>
</dbReference>
<keyword evidence="5" id="KW-0539">Nucleus</keyword>
<dbReference type="PROSITE" id="PS51203">
    <property type="entry name" value="CS"/>
    <property type="match status" value="1"/>
</dbReference>
<dbReference type="GO" id="GO:0005634">
    <property type="term" value="C:nucleus"/>
    <property type="evidence" value="ECO:0007669"/>
    <property type="project" value="UniProtKB-SubCell"/>
</dbReference>
<sequence>MKTGVNLVWDDGNAGDKYTSIEEIGAVPRNNSSEEAVADANKAIKFDPLLYKAYLRKGIACIKLEEYQTAKATLEIGAPLAPHETRFANLIKECDEKIAEETAVLPTASLEKNITENVIPAKNVQPASQPSNQVTATYVKPKYRPEFYQKPEVVVTIFAEGISAKDVNVDFGEQKLGVSIDVAGEDTYYFQTRLFGKIIPEMCRFDVLSTKVEIRLAKAEPLHWTSLEFSEDNPVPLKVTGPVVGVPSPSYLSSKPRTNPVTVHPMPSNDANQPDGNTIVKAEPRSFIASGFSLSEEQHDVAGNSVYLPRPPAHGIFLNLDNGRPPVKHRKQNRRKYAQNQEPSLLRGVYFKNMKWHAAIKVDKKQIHLGTVGSQEEAAHLYDRAAFMCGREPNFELSEEEKQELRKFKWDEFLVMTRHSITNKKHMRRQGAESEKRSESPQLDDGDWEDDKEEVSGLSASEDAEQDTLDS</sequence>
<organism evidence="8 9">
    <name type="scientific">Malus baccata</name>
    <name type="common">Siberian crab apple</name>
    <name type="synonym">Pyrus baccata</name>
    <dbReference type="NCBI Taxonomy" id="106549"/>
    <lineage>
        <taxon>Eukaryota</taxon>
        <taxon>Viridiplantae</taxon>
        <taxon>Streptophyta</taxon>
        <taxon>Embryophyta</taxon>
        <taxon>Tracheophyta</taxon>
        <taxon>Spermatophyta</taxon>
        <taxon>Magnoliopsida</taxon>
        <taxon>eudicotyledons</taxon>
        <taxon>Gunneridae</taxon>
        <taxon>Pentapetalae</taxon>
        <taxon>rosids</taxon>
        <taxon>fabids</taxon>
        <taxon>Rosales</taxon>
        <taxon>Rosaceae</taxon>
        <taxon>Amygdaloideae</taxon>
        <taxon>Maleae</taxon>
        <taxon>Malus</taxon>
    </lineage>
</organism>
<dbReference type="InterPro" id="IPR036955">
    <property type="entry name" value="AP2/ERF_dom_sf"/>
</dbReference>
<proteinExistence type="predicted"/>
<dbReference type="GO" id="GO:0051087">
    <property type="term" value="F:protein-folding chaperone binding"/>
    <property type="evidence" value="ECO:0007669"/>
    <property type="project" value="InterPro"/>
</dbReference>
<feature type="compositionally biased region" description="Acidic residues" evidence="6">
    <location>
        <begin position="462"/>
        <end position="471"/>
    </location>
</feature>
<evidence type="ECO:0000256" key="2">
    <source>
        <dbReference type="ARBA" id="ARBA00023015"/>
    </source>
</evidence>
<dbReference type="Gene3D" id="1.25.40.10">
    <property type="entry name" value="Tetratricopeptide repeat domain"/>
    <property type="match status" value="1"/>
</dbReference>
<evidence type="ECO:0000256" key="3">
    <source>
        <dbReference type="ARBA" id="ARBA00023125"/>
    </source>
</evidence>
<feature type="compositionally biased region" description="Acidic residues" evidence="6">
    <location>
        <begin position="442"/>
        <end position="453"/>
    </location>
</feature>
<feature type="compositionally biased region" description="Basic and acidic residues" evidence="6">
    <location>
        <begin position="430"/>
        <end position="439"/>
    </location>
</feature>
<dbReference type="SMART" id="SM00380">
    <property type="entry name" value="AP2"/>
    <property type="match status" value="1"/>
</dbReference>
<comment type="subcellular location">
    <subcellularLocation>
        <location evidence="1">Nucleus</location>
    </subcellularLocation>
</comment>
<evidence type="ECO:0000256" key="5">
    <source>
        <dbReference type="ARBA" id="ARBA00023242"/>
    </source>
</evidence>
<dbReference type="SUPFAM" id="SSF49764">
    <property type="entry name" value="HSP20-like chaperones"/>
    <property type="match status" value="1"/>
</dbReference>
<evidence type="ECO:0000256" key="4">
    <source>
        <dbReference type="ARBA" id="ARBA00023163"/>
    </source>
</evidence>
<dbReference type="InterPro" id="IPR044563">
    <property type="entry name" value="Sgt1-like"/>
</dbReference>
<comment type="caution">
    <text evidence="8">The sequence shown here is derived from an EMBL/GenBank/DDBJ whole genome shotgun (WGS) entry which is preliminary data.</text>
</comment>
<dbReference type="InterPro" id="IPR016177">
    <property type="entry name" value="DNA-bd_dom_sf"/>
</dbReference>
<dbReference type="GO" id="GO:0006950">
    <property type="term" value="P:response to stress"/>
    <property type="evidence" value="ECO:0007669"/>
    <property type="project" value="UniProtKB-ARBA"/>
</dbReference>
<keyword evidence="3" id="KW-0238">DNA-binding</keyword>
<dbReference type="AlphaFoldDB" id="A0A540N634"/>
<dbReference type="SUPFAM" id="SSF48452">
    <property type="entry name" value="TPR-like"/>
    <property type="match status" value="1"/>
</dbReference>
<feature type="domain" description="CS" evidence="7">
    <location>
        <begin position="140"/>
        <end position="228"/>
    </location>
</feature>
<dbReference type="GO" id="GO:0003700">
    <property type="term" value="F:DNA-binding transcription factor activity"/>
    <property type="evidence" value="ECO:0007669"/>
    <property type="project" value="InterPro"/>
</dbReference>
<dbReference type="CDD" id="cd06466">
    <property type="entry name" value="p23_CS_SGT1_like"/>
    <property type="match status" value="1"/>
</dbReference>
<evidence type="ECO:0000259" key="7">
    <source>
        <dbReference type="PROSITE" id="PS51203"/>
    </source>
</evidence>
<dbReference type="Gene3D" id="3.30.730.10">
    <property type="entry name" value="AP2/ERF domain"/>
    <property type="match status" value="1"/>
</dbReference>
<keyword evidence="9" id="KW-1185">Reference proteome</keyword>
<protein>
    <recommendedName>
        <fullName evidence="7">CS domain-containing protein</fullName>
    </recommendedName>
</protein>
<keyword evidence="4" id="KW-0804">Transcription</keyword>
<accession>A0A540N634</accession>
<name>A0A540N634_MALBA</name>
<dbReference type="SUPFAM" id="SSF54171">
    <property type="entry name" value="DNA-binding domain"/>
    <property type="match status" value="1"/>
</dbReference>
<dbReference type="Proteomes" id="UP000315295">
    <property type="component" value="Unassembled WGS sequence"/>
</dbReference>
<dbReference type="InterPro" id="IPR008978">
    <property type="entry name" value="HSP20-like_chaperone"/>
</dbReference>
<dbReference type="EMBL" id="VIEB01000102">
    <property type="protein sequence ID" value="TQE06496.1"/>
    <property type="molecule type" value="Genomic_DNA"/>
</dbReference>
<reference evidence="8 9" key="1">
    <citation type="journal article" date="2019" name="G3 (Bethesda)">
        <title>Sequencing of a Wild Apple (Malus baccata) Genome Unravels the Differences Between Cultivated and Wild Apple Species Regarding Disease Resistance and Cold Tolerance.</title>
        <authorList>
            <person name="Chen X."/>
        </authorList>
    </citation>
    <scope>NUCLEOTIDE SEQUENCE [LARGE SCALE GENOMIC DNA]</scope>
    <source>
        <strain evidence="9">cv. Shandingzi</strain>
        <tissue evidence="8">Leaves</tissue>
    </source>
</reference>
<evidence type="ECO:0000313" key="9">
    <source>
        <dbReference type="Proteomes" id="UP000315295"/>
    </source>
</evidence>
<dbReference type="GO" id="GO:0003677">
    <property type="term" value="F:DNA binding"/>
    <property type="evidence" value="ECO:0007669"/>
    <property type="project" value="UniProtKB-KW"/>
</dbReference>
<feature type="compositionally biased region" description="Polar residues" evidence="6">
    <location>
        <begin position="251"/>
        <end position="261"/>
    </location>
</feature>
<dbReference type="PANTHER" id="PTHR45862">
    <property type="entry name" value="PROTEIN SGT1 HOMOLOG"/>
    <property type="match status" value="1"/>
</dbReference>
<dbReference type="Gene3D" id="2.60.40.790">
    <property type="match status" value="1"/>
</dbReference>
<dbReference type="InterPro" id="IPR011990">
    <property type="entry name" value="TPR-like_helical_dom_sf"/>
</dbReference>